<feature type="signal peptide" evidence="1">
    <location>
        <begin position="1"/>
        <end position="20"/>
    </location>
</feature>
<feature type="chain" id="PRO_5028086146" description="Fimbrial protein" evidence="1">
    <location>
        <begin position="21"/>
        <end position="188"/>
    </location>
</feature>
<gene>
    <name evidence="2" type="ORF">HELGO_WM2328</name>
</gene>
<name>A0A6S6S6X1_9BACT</name>
<evidence type="ECO:0000256" key="1">
    <source>
        <dbReference type="SAM" id="SignalP"/>
    </source>
</evidence>
<reference evidence="2" key="1">
    <citation type="submission" date="2020-01" db="EMBL/GenBank/DDBJ databases">
        <authorList>
            <person name="Meier V. D."/>
            <person name="Meier V D."/>
        </authorList>
    </citation>
    <scope>NUCLEOTIDE SEQUENCE</scope>
    <source>
        <strain evidence="2">HLG_WM_MAG_06</strain>
    </source>
</reference>
<keyword evidence="1" id="KW-0732">Signal</keyword>
<dbReference type="AlphaFoldDB" id="A0A6S6S6X1"/>
<sequence>MKKLLSIAAIAALMSTGVQADANKIVVTATVNVDGYVGFASVGGSTLGGTGIGANTVGTFVDNALNAIAFGPTTAGTDLTAIHRDVFVKSNANGGVRMALDDVGAMVNTAPHAATADADEKIELAYTYAGTAIAANTPFTVLAAGSTNAGTAKVNADAAGFLITPAAIADLQVAGDYTKTVNVTIAVN</sequence>
<protein>
    <recommendedName>
        <fullName evidence="3">Fimbrial protein</fullName>
    </recommendedName>
</protein>
<evidence type="ECO:0008006" key="3">
    <source>
        <dbReference type="Google" id="ProtNLM"/>
    </source>
</evidence>
<organism evidence="2">
    <name type="scientific">uncultured Sulfurovum sp</name>
    <dbReference type="NCBI Taxonomy" id="269237"/>
    <lineage>
        <taxon>Bacteria</taxon>
        <taxon>Pseudomonadati</taxon>
        <taxon>Campylobacterota</taxon>
        <taxon>Epsilonproteobacteria</taxon>
        <taxon>Campylobacterales</taxon>
        <taxon>Sulfurovaceae</taxon>
        <taxon>Sulfurovum</taxon>
        <taxon>environmental samples</taxon>
    </lineage>
</organism>
<accession>A0A6S6S6X1</accession>
<evidence type="ECO:0000313" key="2">
    <source>
        <dbReference type="EMBL" id="CAA6798847.1"/>
    </source>
</evidence>
<proteinExistence type="predicted"/>
<dbReference type="EMBL" id="CACVAP010000011">
    <property type="protein sequence ID" value="CAA6798847.1"/>
    <property type="molecule type" value="Genomic_DNA"/>
</dbReference>